<evidence type="ECO:0000313" key="3">
    <source>
        <dbReference type="Proteomes" id="UP000807306"/>
    </source>
</evidence>
<feature type="region of interest" description="Disordered" evidence="1">
    <location>
        <begin position="109"/>
        <end position="129"/>
    </location>
</feature>
<reference evidence="2" key="1">
    <citation type="submission" date="2020-11" db="EMBL/GenBank/DDBJ databases">
        <authorList>
            <consortium name="DOE Joint Genome Institute"/>
            <person name="Ahrendt S."/>
            <person name="Riley R."/>
            <person name="Andreopoulos W."/>
            <person name="Labutti K."/>
            <person name="Pangilinan J."/>
            <person name="Ruiz-Duenas F.J."/>
            <person name="Barrasa J.M."/>
            <person name="Sanchez-Garcia M."/>
            <person name="Camarero S."/>
            <person name="Miyauchi S."/>
            <person name="Serrano A."/>
            <person name="Linde D."/>
            <person name="Babiker R."/>
            <person name="Drula E."/>
            <person name="Ayuso-Fernandez I."/>
            <person name="Pacheco R."/>
            <person name="Padilla G."/>
            <person name="Ferreira P."/>
            <person name="Barriuso J."/>
            <person name="Kellner H."/>
            <person name="Castanera R."/>
            <person name="Alfaro M."/>
            <person name="Ramirez L."/>
            <person name="Pisabarro A.G."/>
            <person name="Kuo A."/>
            <person name="Tritt A."/>
            <person name="Lipzen A."/>
            <person name="He G."/>
            <person name="Yan M."/>
            <person name="Ng V."/>
            <person name="Cullen D."/>
            <person name="Martin F."/>
            <person name="Rosso M.-N."/>
            <person name="Henrissat B."/>
            <person name="Hibbett D."/>
            <person name="Martinez A.T."/>
            <person name="Grigoriev I.V."/>
        </authorList>
    </citation>
    <scope>NUCLEOTIDE SEQUENCE</scope>
    <source>
        <strain evidence="2">CBS 506.95</strain>
    </source>
</reference>
<accession>A0A9P6JKT5</accession>
<evidence type="ECO:0000313" key="2">
    <source>
        <dbReference type="EMBL" id="KAF9524506.1"/>
    </source>
</evidence>
<feature type="region of interest" description="Disordered" evidence="1">
    <location>
        <begin position="168"/>
        <end position="216"/>
    </location>
</feature>
<dbReference type="EMBL" id="MU157897">
    <property type="protein sequence ID" value="KAF9524506.1"/>
    <property type="molecule type" value="Genomic_DNA"/>
</dbReference>
<feature type="region of interest" description="Disordered" evidence="1">
    <location>
        <begin position="1"/>
        <end position="22"/>
    </location>
</feature>
<name>A0A9P6JKT5_9AGAR</name>
<dbReference type="AlphaFoldDB" id="A0A9P6JKT5"/>
<feature type="compositionally biased region" description="Polar residues" evidence="1">
    <location>
        <begin position="8"/>
        <end position="17"/>
    </location>
</feature>
<gene>
    <name evidence="2" type="ORF">CPB83DRAFT_838838</name>
</gene>
<proteinExistence type="predicted"/>
<feature type="region of interest" description="Disordered" evidence="1">
    <location>
        <begin position="255"/>
        <end position="276"/>
    </location>
</feature>
<feature type="compositionally biased region" description="Basic and acidic residues" evidence="1">
    <location>
        <begin position="178"/>
        <end position="198"/>
    </location>
</feature>
<sequence>MEDRNKRPSSVTSQPTPTYIKDPALVFATSIGPSSNNGEHPSLPASRVRQHAIQMVFLEAEVRAAAQRAYECTENEQLAADQRFEADRQASLAVQRFYIARRAYEDEATALSGSPHSQLQRSRPQGHLHQLPSPIRMLRQSSTNPNFPYGLSSIIFEQETAHRAELQSGPSFGSETIDLSKKAQDSGVDKLNKGKEKAQSPPPPSRGPSAFSRYGAQPQSSAFSSIISLAAAQNAVVGSTPSRVVSAPPTMQSLPNTLLHIGSTPSTGGTRGAPRHRTEEDITFPTIQKEPMAKVAPPMEQQGHPLTKMDVATLEGGSSTSTVAEPSNQSTPGATGIDFAEITNAFAAFSEEELSDFNFRLEDHMERMFICATCLPGCACRLVDDKPFPSGPPSPT</sequence>
<feature type="compositionally biased region" description="Polar residues" evidence="1">
    <location>
        <begin position="111"/>
        <end position="123"/>
    </location>
</feature>
<dbReference type="Proteomes" id="UP000807306">
    <property type="component" value="Unassembled WGS sequence"/>
</dbReference>
<evidence type="ECO:0000256" key="1">
    <source>
        <dbReference type="SAM" id="MobiDB-lite"/>
    </source>
</evidence>
<keyword evidence="3" id="KW-1185">Reference proteome</keyword>
<protein>
    <submittedName>
        <fullName evidence="2">Uncharacterized protein</fullName>
    </submittedName>
</protein>
<comment type="caution">
    <text evidence="2">The sequence shown here is derived from an EMBL/GenBank/DDBJ whole genome shotgun (WGS) entry which is preliminary data.</text>
</comment>
<organism evidence="2 3">
    <name type="scientific">Crepidotus variabilis</name>
    <dbReference type="NCBI Taxonomy" id="179855"/>
    <lineage>
        <taxon>Eukaryota</taxon>
        <taxon>Fungi</taxon>
        <taxon>Dikarya</taxon>
        <taxon>Basidiomycota</taxon>
        <taxon>Agaricomycotina</taxon>
        <taxon>Agaricomycetes</taxon>
        <taxon>Agaricomycetidae</taxon>
        <taxon>Agaricales</taxon>
        <taxon>Agaricineae</taxon>
        <taxon>Crepidotaceae</taxon>
        <taxon>Crepidotus</taxon>
    </lineage>
</organism>